<name>A0ABV0FE67_9NEIS</name>
<evidence type="ECO:0000313" key="3">
    <source>
        <dbReference type="Proteomes" id="UP001455709"/>
    </source>
</evidence>
<dbReference type="Proteomes" id="UP001455709">
    <property type="component" value="Unassembled WGS sequence"/>
</dbReference>
<accession>A0ABV0FE67</accession>
<keyword evidence="1" id="KW-1133">Transmembrane helix</keyword>
<evidence type="ECO:0000313" key="2">
    <source>
        <dbReference type="EMBL" id="MEO2218374.1"/>
    </source>
</evidence>
<gene>
    <name evidence="2" type="ORF">ABGV49_15025</name>
</gene>
<protein>
    <recommendedName>
        <fullName evidence="4">Phage tail protein</fullName>
    </recommendedName>
</protein>
<organism evidence="2 3">
    <name type="scientific">Chromobacterium vaccinii</name>
    <dbReference type="NCBI Taxonomy" id="1108595"/>
    <lineage>
        <taxon>Bacteria</taxon>
        <taxon>Pseudomonadati</taxon>
        <taxon>Pseudomonadota</taxon>
        <taxon>Betaproteobacteria</taxon>
        <taxon>Neisseriales</taxon>
        <taxon>Chromobacteriaceae</taxon>
        <taxon>Chromobacterium</taxon>
    </lineage>
</organism>
<reference evidence="2 3" key="1">
    <citation type="submission" date="2024-05" db="EMBL/GenBank/DDBJ databases">
        <authorList>
            <person name="De Oliveira J.P."/>
            <person name="Noriler S.A."/>
            <person name="De Oliveira A.G."/>
            <person name="Sipoli D.S."/>
        </authorList>
    </citation>
    <scope>NUCLEOTIDE SEQUENCE [LARGE SCALE GENOMIC DNA]</scope>
    <source>
        <strain evidence="2 3">LABIM189</strain>
    </source>
</reference>
<feature type="transmembrane region" description="Helical" evidence="1">
    <location>
        <begin position="94"/>
        <end position="110"/>
    </location>
</feature>
<comment type="caution">
    <text evidence="2">The sequence shown here is derived from an EMBL/GenBank/DDBJ whole genome shotgun (WGS) entry which is preliminary data.</text>
</comment>
<evidence type="ECO:0008006" key="4">
    <source>
        <dbReference type="Google" id="ProtNLM"/>
    </source>
</evidence>
<keyword evidence="3" id="KW-1185">Reference proteome</keyword>
<dbReference type="RefSeq" id="WP_347371211.1">
    <property type="nucleotide sequence ID" value="NZ_JBDOJC010000001.1"/>
</dbReference>
<sequence length="188" mass="19631">MSSEVRTIRLGGALGEQYGREHRLSVASVAEVVPALNALHPGFNNTLRALDEQGLAFRVTVADRGIAEQELTLVSQGDVLIMPEVFGAGGSRQILGSVLIAVGAATWAFGGTQLMALGIGLMVSGAVMMLTPVPRLDQSQSEQQHGKPSYLFNGAANSSAQGVPVPWGWGRHRAGGIIISAGISVEDM</sequence>
<proteinExistence type="predicted"/>
<keyword evidence="1" id="KW-0472">Membrane</keyword>
<evidence type="ECO:0000256" key="1">
    <source>
        <dbReference type="SAM" id="Phobius"/>
    </source>
</evidence>
<keyword evidence="1" id="KW-0812">Transmembrane</keyword>
<dbReference type="EMBL" id="JBDOJC010000001">
    <property type="protein sequence ID" value="MEO2218374.1"/>
    <property type="molecule type" value="Genomic_DNA"/>
</dbReference>